<sequence length="124" mass="13603">MAIKLIKISAVYFAVGVLLGYYMSIVHSYELTGVHVHINLLGWTALMLAGMLYHLFPILASNGMAKAHFWLHNIGLPIMMISLYLLITTENDSYTPAIATGATLTVLGILTFVTNVLINLKPGR</sequence>
<keyword evidence="1" id="KW-0472">Membrane</keyword>
<feature type="transmembrane region" description="Helical" evidence="1">
    <location>
        <begin position="93"/>
        <end position="118"/>
    </location>
</feature>
<keyword evidence="3" id="KW-1185">Reference proteome</keyword>
<evidence type="ECO:0000313" key="3">
    <source>
        <dbReference type="Proteomes" id="UP000429595"/>
    </source>
</evidence>
<dbReference type="InterPro" id="IPR036927">
    <property type="entry name" value="Cyt_c_oxase-like_su1_sf"/>
</dbReference>
<evidence type="ECO:0000313" key="2">
    <source>
        <dbReference type="EMBL" id="KAB7706670.1"/>
    </source>
</evidence>
<dbReference type="EMBL" id="WEIO01000005">
    <property type="protein sequence ID" value="KAB7706670.1"/>
    <property type="molecule type" value="Genomic_DNA"/>
</dbReference>
<dbReference type="SUPFAM" id="SSF81442">
    <property type="entry name" value="Cytochrome c oxidase subunit I-like"/>
    <property type="match status" value="1"/>
</dbReference>
<dbReference type="AlphaFoldDB" id="A0A6I1FQN2"/>
<dbReference type="Proteomes" id="UP000429595">
    <property type="component" value="Unassembled WGS sequence"/>
</dbReference>
<name>A0A6I1FQN2_9BACI</name>
<comment type="caution">
    <text evidence="2">The sequence shown here is derived from an EMBL/GenBank/DDBJ whole genome shotgun (WGS) entry which is preliminary data.</text>
</comment>
<feature type="transmembrane region" description="Helical" evidence="1">
    <location>
        <begin position="5"/>
        <end position="24"/>
    </location>
</feature>
<evidence type="ECO:0000256" key="1">
    <source>
        <dbReference type="SAM" id="Phobius"/>
    </source>
</evidence>
<gene>
    <name evidence="2" type="ORF">F9802_10780</name>
</gene>
<feature type="transmembrane region" description="Helical" evidence="1">
    <location>
        <begin position="68"/>
        <end position="87"/>
    </location>
</feature>
<feature type="transmembrane region" description="Helical" evidence="1">
    <location>
        <begin position="36"/>
        <end position="56"/>
    </location>
</feature>
<reference evidence="2 3" key="1">
    <citation type="submission" date="2019-10" db="EMBL/GenBank/DDBJ databases">
        <title>Bacillus aerolatum sp. nov., isolated from bioaerosol of sport playgrounds.</title>
        <authorList>
            <person name="Chen P."/>
            <person name="Zhang G."/>
        </authorList>
    </citation>
    <scope>NUCLEOTIDE SEQUENCE [LARGE SCALE GENOMIC DNA]</scope>
    <source>
        <strain evidence="2 3">CX253</strain>
    </source>
</reference>
<dbReference type="RefSeq" id="WP_152151777.1">
    <property type="nucleotide sequence ID" value="NZ_WEIO01000005.1"/>
</dbReference>
<keyword evidence="1" id="KW-0812">Transmembrane</keyword>
<organism evidence="2 3">
    <name type="scientific">Bacillus aerolatus</name>
    <dbReference type="NCBI Taxonomy" id="2653354"/>
    <lineage>
        <taxon>Bacteria</taxon>
        <taxon>Bacillati</taxon>
        <taxon>Bacillota</taxon>
        <taxon>Bacilli</taxon>
        <taxon>Bacillales</taxon>
        <taxon>Bacillaceae</taxon>
        <taxon>Bacillus</taxon>
    </lineage>
</organism>
<proteinExistence type="predicted"/>
<keyword evidence="1" id="KW-1133">Transmembrane helix</keyword>
<protein>
    <submittedName>
        <fullName evidence="2">Cytochrome-c oxidase</fullName>
    </submittedName>
</protein>
<dbReference type="Gene3D" id="1.20.210.10">
    <property type="entry name" value="Cytochrome c oxidase-like, subunit I domain"/>
    <property type="match status" value="1"/>
</dbReference>
<accession>A0A6I1FQN2</accession>